<protein>
    <submittedName>
        <fullName evidence="3">Uncharacterized protein</fullName>
    </submittedName>
</protein>
<sequence>MHRLRKKSDTKRTQVQVQVHLEETQPLQVHPRTPEPPTLLPVDDFRTSLILPDLTRRFSLLRASSGTPIALDDLKSKFAEQRARDSRNQVTEEEEDMILEALGRLHARSNRTKVPNGREASSEQSASTTESEDPGSRMSSASPTRDSLQSSSTPTALHSITSVSSLSSTKGSNASRRMSNNLFGSGKFRDQSYIRNANHGRRATGSRAGSSSVAPSDSMMSMSTISSSRAGQNSLYSDSLRPVTPEGSTYTPSNSAPSSPNNEKVFEKQQRAGRSAQQDSDSESAADRKDLSTRLSKALSPDVLRRASMALDEVIREMEDEDEEEEEGDDEIVMPRTTLPLIHGTASNGFASTPTEVRSPLASPGDYGTAVSSDDRVVLTQSQTPTAEMRSPTASPAPRLPGYIPGMPRPMTPRESTFDSDDQTPSNTPRATSPRLPVVPPSPRVPQPLSTSLYRSNSAASSSRQSPASVSTPTLGSTPPLFFKRSVNGRFTPEDRSRSGTNSPVTDVFDAVSQSRRRPMSPLSGPGYHMLSNNNSRPTTPSNVTWNTTNSSAPGSHSTAKSMDASLHSKNGSTISVGDVLGDGLERSKSTSRSLRSPALPESPLMDRNHGLSMVAESDYRPPSAMSGMELGPPLQAGNRSLRSPTPTYSRQKSPTAATFPEAINGSSSGDTSNPSRRSSKQNHHSSFSFGSTTGLLLSPIANSSRSSIESAGSSYHSWDEDHKKDRLYGLFSSLDPDHSEWHDVSALDRSASSTPGTSPYESLDVEETVRKNTGLTKRDFLAVQDKLVKAAIQKVNTPSGRVRADSLRRRRPSTSQSNYSLTDARVASPAPHVQPVVTAVPSKSSEHHAKVNALLESVVDSIESPRVKSPPSLPVLEPHVQPEPVSSSPGRRQKALADALFGSESSKDRPPTPSAAALLSSSAEAPRSRAQTPEVTSASMHSNHSPPSVTTLTQATPPAKSPISPAFNMSSPNVSHVDAVRLAMEVQQRAEAATAALRKSPSIPKMGETMGTPHHPRKRINPKQISSPTLVSSSTSLDTIPLPSPPAPLTHKVSRFRKLTGTLRAKDVPHHAHEHHLPASAPLPHQPSRFSPPSGSQPDQSASRQHGKTSSPDPSPPASASPGIKSFISRFRKPRATTESYPATHREKTSSSLAAFPSSSPSYNSLPLTAQAPRSAPALQTFFDQSSANPARARAATTTESQARRQVADSPPVLDDIPVQSDDLAIKQLFAAASDLGLDQKELHNLLARSPSTSSKLARSTSVTESRKGHHLPGLREDVADHSPSPPAPMGRPSADSYSNRPSYDSFRPSMENVPENVPEITLRPAREDAVDNPIVRRTIIFPGDPRNSTMDFNALMRKQSAARKRRSAGANSTYSNRSIHERVPTPPPYKHVGRRFSADGSPPVPQVPPLMGAQGERLATPGQLEPSNSAYDSLYDMYTGEVKPGGVAAAEPNGAPANQQPDANADNGPALELIELANGEMIWNIVNGLRDDDGESFYGDRSSFVSEYSRRESTSDGLRLFFKGHEKKGSKGSNVSTSTRKRQYSKPSARPETKVFFSSSTHIGQLIDNLSRGVDAGSFNIAPEHSQARVGHSTSSSIGSEQDARWTLEERRLQQLLGSLGSAK</sequence>
<feature type="compositionally biased region" description="Polar residues" evidence="2">
    <location>
        <begin position="173"/>
        <end position="183"/>
    </location>
</feature>
<feature type="compositionally biased region" description="Low complexity" evidence="2">
    <location>
        <begin position="915"/>
        <end position="931"/>
    </location>
</feature>
<dbReference type="STRING" id="743788.S8EQA5"/>
<dbReference type="InParanoid" id="S8EQA5"/>
<dbReference type="HOGENOM" id="CLU_250677_0_0_1"/>
<feature type="compositionally biased region" description="Polar residues" evidence="2">
    <location>
        <begin position="1089"/>
        <end position="1105"/>
    </location>
</feature>
<evidence type="ECO:0000313" key="4">
    <source>
        <dbReference type="Proteomes" id="UP000015241"/>
    </source>
</evidence>
<feature type="compositionally biased region" description="Polar residues" evidence="2">
    <location>
        <begin position="932"/>
        <end position="957"/>
    </location>
</feature>
<feature type="region of interest" description="Disordered" evidence="2">
    <location>
        <begin position="1003"/>
        <end position="1054"/>
    </location>
</feature>
<feature type="compositionally biased region" description="Polar residues" evidence="2">
    <location>
        <begin position="345"/>
        <end position="356"/>
    </location>
</feature>
<feature type="compositionally biased region" description="Low complexity" evidence="2">
    <location>
        <begin position="532"/>
        <end position="543"/>
    </location>
</feature>
<accession>S8EQA5</accession>
<feature type="compositionally biased region" description="Polar residues" evidence="2">
    <location>
        <begin position="137"/>
        <end position="158"/>
    </location>
</feature>
<feature type="compositionally biased region" description="Pro residues" evidence="2">
    <location>
        <begin position="437"/>
        <end position="446"/>
    </location>
</feature>
<feature type="compositionally biased region" description="Polar residues" evidence="2">
    <location>
        <begin position="665"/>
        <end position="677"/>
    </location>
</feature>
<feature type="compositionally biased region" description="Low complexity" evidence="2">
    <location>
        <begin position="252"/>
        <end position="262"/>
    </location>
</feature>
<feature type="region of interest" description="Disordered" evidence="2">
    <location>
        <begin position="199"/>
        <end position="294"/>
    </location>
</feature>
<feature type="compositionally biased region" description="Low complexity" evidence="2">
    <location>
        <begin position="447"/>
        <end position="471"/>
    </location>
</feature>
<dbReference type="EMBL" id="KE504122">
    <property type="protein sequence ID" value="EPT06238.1"/>
    <property type="molecule type" value="Genomic_DNA"/>
</dbReference>
<feature type="compositionally biased region" description="Polar residues" evidence="2">
    <location>
        <begin position="1251"/>
        <end position="1265"/>
    </location>
</feature>
<feature type="region of interest" description="Disordered" evidence="2">
    <location>
        <begin position="1365"/>
        <end position="1416"/>
    </location>
</feature>
<feature type="region of interest" description="Disordered" evidence="2">
    <location>
        <begin position="343"/>
        <end position="689"/>
    </location>
</feature>
<dbReference type="OrthoDB" id="3259825at2759"/>
<feature type="compositionally biased region" description="Low complexity" evidence="2">
    <location>
        <begin position="1186"/>
        <end position="1202"/>
    </location>
</feature>
<reference evidence="3 4" key="1">
    <citation type="journal article" date="2012" name="Science">
        <title>The Paleozoic origin of enzymatic lignin decomposition reconstructed from 31 fungal genomes.</title>
        <authorList>
            <person name="Floudas D."/>
            <person name="Binder M."/>
            <person name="Riley R."/>
            <person name="Barry K."/>
            <person name="Blanchette R.A."/>
            <person name="Henrissat B."/>
            <person name="Martinez A.T."/>
            <person name="Otillar R."/>
            <person name="Spatafora J.W."/>
            <person name="Yadav J.S."/>
            <person name="Aerts A."/>
            <person name="Benoit I."/>
            <person name="Boyd A."/>
            <person name="Carlson A."/>
            <person name="Copeland A."/>
            <person name="Coutinho P.M."/>
            <person name="de Vries R.P."/>
            <person name="Ferreira P."/>
            <person name="Findley K."/>
            <person name="Foster B."/>
            <person name="Gaskell J."/>
            <person name="Glotzer D."/>
            <person name="Gorecki P."/>
            <person name="Heitman J."/>
            <person name="Hesse C."/>
            <person name="Hori C."/>
            <person name="Igarashi K."/>
            <person name="Jurgens J.A."/>
            <person name="Kallen N."/>
            <person name="Kersten P."/>
            <person name="Kohler A."/>
            <person name="Kuees U."/>
            <person name="Kumar T.K.A."/>
            <person name="Kuo A."/>
            <person name="LaButti K."/>
            <person name="Larrondo L.F."/>
            <person name="Lindquist E."/>
            <person name="Ling A."/>
            <person name="Lombard V."/>
            <person name="Lucas S."/>
            <person name="Lundell T."/>
            <person name="Martin R."/>
            <person name="McLaughlin D.J."/>
            <person name="Morgenstern I."/>
            <person name="Morin E."/>
            <person name="Murat C."/>
            <person name="Nagy L.G."/>
            <person name="Nolan M."/>
            <person name="Ohm R.A."/>
            <person name="Patyshakuliyeva A."/>
            <person name="Rokas A."/>
            <person name="Ruiz-Duenas F.J."/>
            <person name="Sabat G."/>
            <person name="Salamov A."/>
            <person name="Samejima M."/>
            <person name="Schmutz J."/>
            <person name="Slot J.C."/>
            <person name="St John F."/>
            <person name="Stenlid J."/>
            <person name="Sun H."/>
            <person name="Sun S."/>
            <person name="Syed K."/>
            <person name="Tsang A."/>
            <person name="Wiebenga A."/>
            <person name="Young D."/>
            <person name="Pisabarro A."/>
            <person name="Eastwood D.C."/>
            <person name="Martin F."/>
            <person name="Cullen D."/>
            <person name="Grigoriev I.V."/>
            <person name="Hibbett D.S."/>
        </authorList>
    </citation>
    <scope>NUCLEOTIDE SEQUENCE</scope>
    <source>
        <strain evidence="4">FP-58527</strain>
    </source>
</reference>
<feature type="compositionally biased region" description="Low complexity" evidence="2">
    <location>
        <begin position="159"/>
        <end position="172"/>
    </location>
</feature>
<feature type="region of interest" description="Disordered" evidence="2">
    <location>
        <begin position="1583"/>
        <end position="1605"/>
    </location>
</feature>
<evidence type="ECO:0000256" key="2">
    <source>
        <dbReference type="SAM" id="MobiDB-lite"/>
    </source>
</evidence>
<feature type="region of interest" description="Disordered" evidence="2">
    <location>
        <begin position="1448"/>
        <end position="1469"/>
    </location>
</feature>
<feature type="region of interest" description="Disordered" evidence="2">
    <location>
        <begin position="863"/>
        <end position="972"/>
    </location>
</feature>
<feature type="compositionally biased region" description="Low complexity" evidence="2">
    <location>
        <begin position="205"/>
        <end position="228"/>
    </location>
</feature>
<feature type="region of interest" description="Disordered" evidence="2">
    <location>
        <begin position="1248"/>
        <end position="1320"/>
    </location>
</feature>
<feature type="compositionally biased region" description="Basic and acidic residues" evidence="2">
    <location>
        <begin position="1068"/>
        <end position="1078"/>
    </location>
</feature>
<evidence type="ECO:0000313" key="3">
    <source>
        <dbReference type="EMBL" id="EPT06238.1"/>
    </source>
</evidence>
<dbReference type="eggNOG" id="ENOG502SEGB">
    <property type="taxonomic scope" value="Eukaryota"/>
</dbReference>
<feature type="region of interest" description="Disordered" evidence="2">
    <location>
        <begin position="1068"/>
        <end position="1218"/>
    </location>
</feature>
<keyword evidence="1" id="KW-0175">Coiled coil</keyword>
<gene>
    <name evidence="3" type="ORF">FOMPIDRAFT_1027056</name>
</gene>
<proteinExistence type="predicted"/>
<evidence type="ECO:0000256" key="1">
    <source>
        <dbReference type="SAM" id="Coils"/>
    </source>
</evidence>
<name>S8EQA5_FOMSC</name>
<organism evidence="3 4">
    <name type="scientific">Fomitopsis schrenkii</name>
    <name type="common">Brown rot fungus</name>
    <dbReference type="NCBI Taxonomy" id="2126942"/>
    <lineage>
        <taxon>Eukaryota</taxon>
        <taxon>Fungi</taxon>
        <taxon>Dikarya</taxon>
        <taxon>Basidiomycota</taxon>
        <taxon>Agaricomycotina</taxon>
        <taxon>Agaricomycetes</taxon>
        <taxon>Polyporales</taxon>
        <taxon>Fomitopsis</taxon>
    </lineage>
</organism>
<feature type="region of interest" description="Disordered" evidence="2">
    <location>
        <begin position="103"/>
        <end position="186"/>
    </location>
</feature>
<feature type="compositionally biased region" description="Low complexity" evidence="2">
    <location>
        <begin position="1027"/>
        <end position="1038"/>
    </location>
</feature>
<dbReference type="Proteomes" id="UP000015241">
    <property type="component" value="Unassembled WGS sequence"/>
</dbReference>
<keyword evidence="4" id="KW-1185">Reference proteome</keyword>
<feature type="compositionally biased region" description="Low complexity" evidence="2">
    <location>
        <begin position="1151"/>
        <end position="1169"/>
    </location>
</feature>
<feature type="region of interest" description="Disordered" evidence="2">
    <location>
        <begin position="800"/>
        <end position="820"/>
    </location>
</feature>
<feature type="compositionally biased region" description="Polar residues" evidence="2">
    <location>
        <begin position="544"/>
        <end position="561"/>
    </location>
</feature>
<feature type="compositionally biased region" description="Polar residues" evidence="2">
    <location>
        <begin position="638"/>
        <end position="657"/>
    </location>
</feature>
<feature type="region of interest" description="Disordered" evidence="2">
    <location>
        <begin position="1526"/>
        <end position="1554"/>
    </location>
</feature>
<feature type="coiled-coil region" evidence="1">
    <location>
        <begin position="304"/>
        <end position="331"/>
    </location>
</feature>